<keyword evidence="3 7" id="KW-0081">Bacteriolytic enzyme</keyword>
<name>A0A939GDK3_9BACT</name>
<protein>
    <recommendedName>
        <fullName evidence="7">Lysozyme</fullName>
        <ecNumber evidence="7">3.2.1.17</ecNumber>
    </recommendedName>
</protein>
<proteinExistence type="inferred from homology"/>
<sequence>MKISKKGLDLIKYFEQLRLTAYYCPANVLTIGYGHTGHDVHEGLTITQEHATDLLLDDVARFETCVNHTISKPLTQNQFDALVSLAYNIGETAFSRSTLAKEINQDPTSKAVRQQYMLWVKAKGRVLPGLVVRRSKELALYFA</sequence>
<evidence type="ECO:0000313" key="8">
    <source>
        <dbReference type="EMBL" id="MBO0934607.1"/>
    </source>
</evidence>
<evidence type="ECO:0000256" key="1">
    <source>
        <dbReference type="ARBA" id="ARBA00000632"/>
    </source>
</evidence>
<dbReference type="AlphaFoldDB" id="A0A939GDK3"/>
<dbReference type="Pfam" id="PF00959">
    <property type="entry name" value="Phage_lysozyme"/>
    <property type="match status" value="1"/>
</dbReference>
<dbReference type="GO" id="GO:0042742">
    <property type="term" value="P:defense response to bacterium"/>
    <property type="evidence" value="ECO:0007669"/>
    <property type="project" value="UniProtKB-KW"/>
</dbReference>
<dbReference type="InterPro" id="IPR033907">
    <property type="entry name" value="Endolysin_autolysin"/>
</dbReference>
<dbReference type="GO" id="GO:0003796">
    <property type="term" value="F:lysozyme activity"/>
    <property type="evidence" value="ECO:0007669"/>
    <property type="project" value="UniProtKB-EC"/>
</dbReference>
<evidence type="ECO:0000256" key="3">
    <source>
        <dbReference type="ARBA" id="ARBA00022638"/>
    </source>
</evidence>
<dbReference type="InterPro" id="IPR034690">
    <property type="entry name" value="Endolysin_T4_type"/>
</dbReference>
<dbReference type="GO" id="GO:0016998">
    <property type="term" value="P:cell wall macromolecule catabolic process"/>
    <property type="evidence" value="ECO:0007669"/>
    <property type="project" value="InterPro"/>
</dbReference>
<keyword evidence="4 7" id="KW-0378">Hydrolase</keyword>
<dbReference type="HAMAP" id="MF_04110">
    <property type="entry name" value="ENDOLYSIN_T4"/>
    <property type="match status" value="1"/>
</dbReference>
<dbReference type="EMBL" id="JAFMYU010000034">
    <property type="protein sequence ID" value="MBO0934607.1"/>
    <property type="molecule type" value="Genomic_DNA"/>
</dbReference>
<keyword evidence="5" id="KW-1035">Host cytoplasm</keyword>
<dbReference type="InterPro" id="IPR023346">
    <property type="entry name" value="Lysozyme-like_dom_sf"/>
</dbReference>
<dbReference type="Proteomes" id="UP000664795">
    <property type="component" value="Unassembled WGS sequence"/>
</dbReference>
<evidence type="ECO:0000256" key="6">
    <source>
        <dbReference type="ARBA" id="ARBA00023295"/>
    </source>
</evidence>
<dbReference type="GO" id="GO:0009253">
    <property type="term" value="P:peptidoglycan catabolic process"/>
    <property type="evidence" value="ECO:0007669"/>
    <property type="project" value="InterPro"/>
</dbReference>
<evidence type="ECO:0000256" key="2">
    <source>
        <dbReference type="ARBA" id="ARBA00022529"/>
    </source>
</evidence>
<reference evidence="8 9" key="1">
    <citation type="submission" date="2021-03" db="EMBL/GenBank/DDBJ databases">
        <title>Fibrella sp. HMF5036 genome sequencing and assembly.</title>
        <authorList>
            <person name="Kang H."/>
            <person name="Kim H."/>
            <person name="Bae S."/>
            <person name="Joh K."/>
        </authorList>
    </citation>
    <scope>NUCLEOTIDE SEQUENCE [LARGE SCALE GENOMIC DNA]</scope>
    <source>
        <strain evidence="8 9">HMF5036</strain>
    </source>
</reference>
<dbReference type="InterPro" id="IPR051018">
    <property type="entry name" value="Bacteriophage_GH24"/>
</dbReference>
<accession>A0A939GDK3</accession>
<dbReference type="GO" id="GO:0031640">
    <property type="term" value="P:killing of cells of another organism"/>
    <property type="evidence" value="ECO:0007669"/>
    <property type="project" value="UniProtKB-KW"/>
</dbReference>
<dbReference type="SUPFAM" id="SSF53955">
    <property type="entry name" value="Lysozyme-like"/>
    <property type="match status" value="1"/>
</dbReference>
<comment type="similarity">
    <text evidence="7">Belongs to the glycosyl hydrolase 24 family.</text>
</comment>
<evidence type="ECO:0000256" key="5">
    <source>
        <dbReference type="ARBA" id="ARBA00023200"/>
    </source>
</evidence>
<dbReference type="PANTHER" id="PTHR38107:SF3">
    <property type="entry name" value="LYSOZYME RRRD-RELATED"/>
    <property type="match status" value="1"/>
</dbReference>
<comment type="catalytic activity">
    <reaction evidence="1 7">
        <text>Hydrolysis of (1-&gt;4)-beta-linkages between N-acetylmuramic acid and N-acetyl-D-glucosamine residues in a peptidoglycan and between N-acetyl-D-glucosamine residues in chitodextrins.</text>
        <dbReference type="EC" id="3.2.1.17"/>
    </reaction>
</comment>
<dbReference type="EC" id="3.2.1.17" evidence="7"/>
<keyword evidence="9" id="KW-1185">Reference proteome</keyword>
<comment type="caution">
    <text evidence="8">The sequence shown here is derived from an EMBL/GenBank/DDBJ whole genome shotgun (WGS) entry which is preliminary data.</text>
</comment>
<dbReference type="PANTHER" id="PTHR38107">
    <property type="match status" value="1"/>
</dbReference>
<evidence type="ECO:0000256" key="4">
    <source>
        <dbReference type="ARBA" id="ARBA00022801"/>
    </source>
</evidence>
<dbReference type="CDD" id="cd00737">
    <property type="entry name" value="lyz_endolysin_autolysin"/>
    <property type="match status" value="1"/>
</dbReference>
<organism evidence="8 9">
    <name type="scientific">Fibrella aquatilis</name>
    <dbReference type="NCBI Taxonomy" id="2817059"/>
    <lineage>
        <taxon>Bacteria</taxon>
        <taxon>Pseudomonadati</taxon>
        <taxon>Bacteroidota</taxon>
        <taxon>Cytophagia</taxon>
        <taxon>Cytophagales</taxon>
        <taxon>Spirosomataceae</taxon>
        <taxon>Fibrella</taxon>
    </lineage>
</organism>
<dbReference type="InterPro" id="IPR002196">
    <property type="entry name" value="Glyco_hydro_24"/>
</dbReference>
<keyword evidence="6 7" id="KW-0326">Glycosidase</keyword>
<evidence type="ECO:0000313" key="9">
    <source>
        <dbReference type="Proteomes" id="UP000664795"/>
    </source>
</evidence>
<keyword evidence="2 7" id="KW-0929">Antimicrobial</keyword>
<dbReference type="Gene3D" id="1.10.530.40">
    <property type="match status" value="1"/>
</dbReference>
<evidence type="ECO:0000256" key="7">
    <source>
        <dbReference type="RuleBase" id="RU003788"/>
    </source>
</evidence>
<gene>
    <name evidence="8" type="ORF">J2I48_26590</name>
</gene>
<dbReference type="InterPro" id="IPR023347">
    <property type="entry name" value="Lysozyme_dom_sf"/>
</dbReference>
<dbReference type="RefSeq" id="WP_207338573.1">
    <property type="nucleotide sequence ID" value="NZ_JAFMYU010000034.1"/>
</dbReference>